<protein>
    <submittedName>
        <fullName evidence="2">DUF4112 domain-containing protein</fullName>
    </submittedName>
</protein>
<accession>A0A345PBI0</accession>
<reference evidence="2 3" key="1">
    <citation type="submission" date="2018-07" db="EMBL/GenBank/DDBJ databases">
        <title>Genome sequencing of Moraxellaceae gen. HYN0046.</title>
        <authorList>
            <person name="Kim M."/>
            <person name="Yi H."/>
        </authorList>
    </citation>
    <scope>NUCLEOTIDE SEQUENCE [LARGE SCALE GENOMIC DNA]</scope>
    <source>
        <strain evidence="2 3">HYN0046</strain>
    </source>
</reference>
<dbReference type="Pfam" id="PF13430">
    <property type="entry name" value="DUF4112"/>
    <property type="match status" value="1"/>
</dbReference>
<evidence type="ECO:0000313" key="3">
    <source>
        <dbReference type="Proteomes" id="UP000253940"/>
    </source>
</evidence>
<dbReference type="OrthoDB" id="513552at2"/>
<dbReference type="PANTHER" id="PTHR35519">
    <property type="entry name" value="MEMBRANE PROTEINS"/>
    <property type="match status" value="1"/>
</dbReference>
<feature type="transmembrane region" description="Helical" evidence="1">
    <location>
        <begin position="162"/>
        <end position="183"/>
    </location>
</feature>
<evidence type="ECO:0000256" key="1">
    <source>
        <dbReference type="SAM" id="Phobius"/>
    </source>
</evidence>
<evidence type="ECO:0000313" key="2">
    <source>
        <dbReference type="EMBL" id="AXI04639.1"/>
    </source>
</evidence>
<dbReference type="InterPro" id="IPR025187">
    <property type="entry name" value="DUF4112"/>
</dbReference>
<name>A0A345PBI0_9GAMM</name>
<sequence length="188" mass="21238">MPKTVTKTEALILERQLATYANMMDSLVRIPFTRQGVGLDGAIGTIPVVGDIAGLGLTLVAIFRAWQIGVPISKLLPALKLALVDLGVGWIPVIGDISDIFIRPSRKALDIVHVHLREVHGIQTTDHIDHPILHRMLEKRQQHSAFWRNPVISWLWLRIPDLLGVFVLFWLCVVMYFSARFVWGLFPH</sequence>
<keyword evidence="1" id="KW-0472">Membrane</keyword>
<dbReference type="PANTHER" id="PTHR35519:SF2">
    <property type="entry name" value="PH DOMAIN PROTEIN"/>
    <property type="match status" value="1"/>
</dbReference>
<dbReference type="KEGG" id="mbah:HYN46_09485"/>
<proteinExistence type="predicted"/>
<keyword evidence="3" id="KW-1185">Reference proteome</keyword>
<dbReference type="RefSeq" id="WP_114900703.1">
    <property type="nucleotide sequence ID" value="NZ_CP031222.1"/>
</dbReference>
<dbReference type="EMBL" id="CP031222">
    <property type="protein sequence ID" value="AXI04639.1"/>
    <property type="molecule type" value="Genomic_DNA"/>
</dbReference>
<keyword evidence="1" id="KW-1133">Transmembrane helix</keyword>
<gene>
    <name evidence="2" type="ORF">HYN46_09485</name>
</gene>
<organism evidence="2 3">
    <name type="scientific">Aquirhabdus parva</name>
    <dbReference type="NCBI Taxonomy" id="2283318"/>
    <lineage>
        <taxon>Bacteria</taxon>
        <taxon>Pseudomonadati</taxon>
        <taxon>Pseudomonadota</taxon>
        <taxon>Gammaproteobacteria</taxon>
        <taxon>Moraxellales</taxon>
        <taxon>Moraxellaceae</taxon>
        <taxon>Aquirhabdus</taxon>
    </lineage>
</organism>
<dbReference type="AlphaFoldDB" id="A0A345PBI0"/>
<dbReference type="Proteomes" id="UP000253940">
    <property type="component" value="Chromosome"/>
</dbReference>
<keyword evidence="1" id="KW-0812">Transmembrane</keyword>